<feature type="region of interest" description="Disordered" evidence="1">
    <location>
        <begin position="1"/>
        <end position="31"/>
    </location>
</feature>
<gene>
    <name evidence="2" type="ORF">ANCDUO_13219</name>
</gene>
<evidence type="ECO:0000313" key="2">
    <source>
        <dbReference type="EMBL" id="KIH56602.1"/>
    </source>
</evidence>
<dbReference type="EMBL" id="KN735494">
    <property type="protein sequence ID" value="KIH56602.1"/>
    <property type="molecule type" value="Genomic_DNA"/>
</dbReference>
<feature type="compositionally biased region" description="Basic and acidic residues" evidence="1">
    <location>
        <begin position="1"/>
        <end position="10"/>
    </location>
</feature>
<accession>A0A0C2D3G6</accession>
<dbReference type="Proteomes" id="UP000054047">
    <property type="component" value="Unassembled WGS sequence"/>
</dbReference>
<keyword evidence="3" id="KW-1185">Reference proteome</keyword>
<evidence type="ECO:0000313" key="3">
    <source>
        <dbReference type="Proteomes" id="UP000054047"/>
    </source>
</evidence>
<name>A0A0C2D3G6_9BILA</name>
<evidence type="ECO:0000256" key="1">
    <source>
        <dbReference type="SAM" id="MobiDB-lite"/>
    </source>
</evidence>
<proteinExistence type="predicted"/>
<sequence length="97" mass="10832">MARITQRPDARTAVGDHGWLAAGSPSGPTNLASYSRTMALEEGPTRRSKQANFSNEENAKLVQWYLESYEEYYCRSCGANIKSKLENKTNTSARDII</sequence>
<organism evidence="2 3">
    <name type="scientific">Ancylostoma duodenale</name>
    <dbReference type="NCBI Taxonomy" id="51022"/>
    <lineage>
        <taxon>Eukaryota</taxon>
        <taxon>Metazoa</taxon>
        <taxon>Ecdysozoa</taxon>
        <taxon>Nematoda</taxon>
        <taxon>Chromadorea</taxon>
        <taxon>Rhabditida</taxon>
        <taxon>Rhabditina</taxon>
        <taxon>Rhabditomorpha</taxon>
        <taxon>Strongyloidea</taxon>
        <taxon>Ancylostomatidae</taxon>
        <taxon>Ancylostomatinae</taxon>
        <taxon>Ancylostoma</taxon>
    </lineage>
</organism>
<reference evidence="2 3" key="1">
    <citation type="submission" date="2013-12" db="EMBL/GenBank/DDBJ databases">
        <title>Draft genome of the parsitic nematode Ancylostoma duodenale.</title>
        <authorList>
            <person name="Mitreva M."/>
        </authorList>
    </citation>
    <scope>NUCLEOTIDE SEQUENCE [LARGE SCALE GENOMIC DNA]</scope>
    <source>
        <strain evidence="2 3">Zhejiang</strain>
    </source>
</reference>
<protein>
    <submittedName>
        <fullName evidence="2">Uncharacterized protein</fullName>
    </submittedName>
</protein>
<dbReference type="AlphaFoldDB" id="A0A0C2D3G6"/>